<evidence type="ECO:0000256" key="5">
    <source>
        <dbReference type="ARBA" id="ARBA00023136"/>
    </source>
</evidence>
<comment type="subcellular location">
    <subcellularLocation>
        <location evidence="1">Membrane</location>
        <topology evidence="1">Multi-pass membrane protein</topology>
    </subcellularLocation>
</comment>
<proteinExistence type="inferred from homology"/>
<dbReference type="STRING" id="1523247.SAMN05660464_2698"/>
<accession>A0A1I5PAW7</accession>
<feature type="transmembrane region" description="Helical" evidence="6">
    <location>
        <begin position="39"/>
        <end position="60"/>
    </location>
</feature>
<dbReference type="PANTHER" id="PTHR10057:SF0">
    <property type="entry name" value="TRANSLOCATOR PROTEIN"/>
    <property type="match status" value="1"/>
</dbReference>
<reference evidence="8" key="1">
    <citation type="submission" date="2016-10" db="EMBL/GenBank/DDBJ databases">
        <authorList>
            <person name="Varghese N."/>
            <person name="Submissions S."/>
        </authorList>
    </citation>
    <scope>NUCLEOTIDE SEQUENCE [LARGE SCALE GENOMIC DNA]</scope>
    <source>
        <strain evidence="8">DSM 44208</strain>
    </source>
</reference>
<dbReference type="GO" id="GO:0016020">
    <property type="term" value="C:membrane"/>
    <property type="evidence" value="ECO:0007669"/>
    <property type="project" value="UniProtKB-SubCell"/>
</dbReference>
<evidence type="ECO:0000256" key="1">
    <source>
        <dbReference type="ARBA" id="ARBA00004141"/>
    </source>
</evidence>
<evidence type="ECO:0000313" key="7">
    <source>
        <dbReference type="EMBL" id="SFP30626.1"/>
    </source>
</evidence>
<dbReference type="Gene3D" id="1.20.1260.100">
    <property type="entry name" value="TspO/MBR protein"/>
    <property type="match status" value="1"/>
</dbReference>
<dbReference type="Pfam" id="PF03073">
    <property type="entry name" value="TspO_MBR"/>
    <property type="match status" value="1"/>
</dbReference>
<keyword evidence="5 6" id="KW-0472">Membrane</keyword>
<dbReference type="PIRSF" id="PIRSF005859">
    <property type="entry name" value="PBR"/>
    <property type="match status" value="1"/>
</dbReference>
<dbReference type="FunFam" id="1.20.1260.100:FF:000001">
    <property type="entry name" value="translocator protein 2"/>
    <property type="match status" value="1"/>
</dbReference>
<dbReference type="EMBL" id="FOWQ01000004">
    <property type="protein sequence ID" value="SFP30626.1"/>
    <property type="molecule type" value="Genomic_DNA"/>
</dbReference>
<sequence>MMRPTTLATSAAVAATALVGSAGTDVTSPWYRRLDKPRWQPPGAVFGGVWTALYVLLAVAGSRAVPRGGRGYVRAYAANLALNAGWTWAFFRAHRPSLATVEAAALAVSTTDLARRTARLDPVAGRLLLPYAGWTAFAVALSAEITRRNAR</sequence>
<gene>
    <name evidence="7" type="ORF">SAMN05660464_2698</name>
</gene>
<comment type="similarity">
    <text evidence="2">Belongs to the TspO/BZRP family.</text>
</comment>
<evidence type="ECO:0000256" key="4">
    <source>
        <dbReference type="ARBA" id="ARBA00022989"/>
    </source>
</evidence>
<dbReference type="InterPro" id="IPR004307">
    <property type="entry name" value="TspO_MBR"/>
</dbReference>
<dbReference type="CDD" id="cd15904">
    <property type="entry name" value="TSPO_MBR"/>
    <property type="match status" value="1"/>
</dbReference>
<dbReference type="AlphaFoldDB" id="A0A1I5PAW7"/>
<dbReference type="GO" id="GO:0033013">
    <property type="term" value="P:tetrapyrrole metabolic process"/>
    <property type="evidence" value="ECO:0007669"/>
    <property type="project" value="UniProtKB-ARBA"/>
</dbReference>
<organism evidence="7 8">
    <name type="scientific">Geodermatophilus dictyosporus</name>
    <dbReference type="NCBI Taxonomy" id="1523247"/>
    <lineage>
        <taxon>Bacteria</taxon>
        <taxon>Bacillati</taxon>
        <taxon>Actinomycetota</taxon>
        <taxon>Actinomycetes</taxon>
        <taxon>Geodermatophilales</taxon>
        <taxon>Geodermatophilaceae</taxon>
        <taxon>Geodermatophilus</taxon>
    </lineage>
</organism>
<evidence type="ECO:0000256" key="3">
    <source>
        <dbReference type="ARBA" id="ARBA00022692"/>
    </source>
</evidence>
<keyword evidence="3 6" id="KW-0812">Transmembrane</keyword>
<dbReference type="PANTHER" id="PTHR10057">
    <property type="entry name" value="PERIPHERAL-TYPE BENZODIAZEPINE RECEPTOR"/>
    <property type="match status" value="1"/>
</dbReference>
<keyword evidence="4 6" id="KW-1133">Transmembrane helix</keyword>
<name>A0A1I5PAW7_9ACTN</name>
<protein>
    <submittedName>
        <fullName evidence="7">TspO and MBR related proteins</fullName>
    </submittedName>
</protein>
<dbReference type="InterPro" id="IPR038330">
    <property type="entry name" value="TspO/MBR-related_sf"/>
</dbReference>
<evidence type="ECO:0000256" key="2">
    <source>
        <dbReference type="ARBA" id="ARBA00007524"/>
    </source>
</evidence>
<dbReference type="Proteomes" id="UP000198857">
    <property type="component" value="Unassembled WGS sequence"/>
</dbReference>
<evidence type="ECO:0000313" key="8">
    <source>
        <dbReference type="Proteomes" id="UP000198857"/>
    </source>
</evidence>
<keyword evidence="8" id="KW-1185">Reference proteome</keyword>
<evidence type="ECO:0000256" key="6">
    <source>
        <dbReference type="SAM" id="Phobius"/>
    </source>
</evidence>